<accession>A0A2R6W3F6</accession>
<dbReference type="AlphaFoldDB" id="A0A2R6W3F6"/>
<evidence type="ECO:0000313" key="2">
    <source>
        <dbReference type="Proteomes" id="UP000244005"/>
    </source>
</evidence>
<name>A0A2R6W3F6_MARPO</name>
<dbReference type="Gramene" id="Mp7g18480.1">
    <property type="protein sequence ID" value="Mp7g18480.1.cds1"/>
    <property type="gene ID" value="Mp7g18480"/>
</dbReference>
<keyword evidence="2" id="KW-1185">Reference proteome</keyword>
<gene>
    <name evidence="1" type="ORF">MARPO_0165s0008</name>
</gene>
<protein>
    <submittedName>
        <fullName evidence="1">Uncharacterized protein</fullName>
    </submittedName>
</protein>
<proteinExistence type="predicted"/>
<organism evidence="1 2">
    <name type="scientific">Marchantia polymorpha</name>
    <name type="common">Common liverwort</name>
    <name type="synonym">Marchantia aquatica</name>
    <dbReference type="NCBI Taxonomy" id="3197"/>
    <lineage>
        <taxon>Eukaryota</taxon>
        <taxon>Viridiplantae</taxon>
        <taxon>Streptophyta</taxon>
        <taxon>Embryophyta</taxon>
        <taxon>Marchantiophyta</taxon>
        <taxon>Marchantiopsida</taxon>
        <taxon>Marchantiidae</taxon>
        <taxon>Marchantiales</taxon>
        <taxon>Marchantiaceae</taxon>
        <taxon>Marchantia</taxon>
    </lineage>
</organism>
<dbReference type="EMBL" id="KZ772835">
    <property type="protein sequence ID" value="PTQ28378.1"/>
    <property type="molecule type" value="Genomic_DNA"/>
</dbReference>
<sequence length="101" mass="11498">MHDDERGGEQCSQDALLPHRREIFCRRVRESFSPWPRWNEKRERRAFVCPTVALELRAAAAVPSVTMVEDVQSTSTVVEDMISDLPAALESGAPSFRRARQ</sequence>
<dbReference type="Proteomes" id="UP000244005">
    <property type="component" value="Unassembled WGS sequence"/>
</dbReference>
<evidence type="ECO:0000313" key="1">
    <source>
        <dbReference type="EMBL" id="PTQ28378.1"/>
    </source>
</evidence>
<reference evidence="2" key="1">
    <citation type="journal article" date="2017" name="Cell">
        <title>Insights into land plant evolution garnered from the Marchantia polymorpha genome.</title>
        <authorList>
            <person name="Bowman J.L."/>
            <person name="Kohchi T."/>
            <person name="Yamato K.T."/>
            <person name="Jenkins J."/>
            <person name="Shu S."/>
            <person name="Ishizaki K."/>
            <person name="Yamaoka S."/>
            <person name="Nishihama R."/>
            <person name="Nakamura Y."/>
            <person name="Berger F."/>
            <person name="Adam C."/>
            <person name="Aki S.S."/>
            <person name="Althoff F."/>
            <person name="Araki T."/>
            <person name="Arteaga-Vazquez M.A."/>
            <person name="Balasubrmanian S."/>
            <person name="Barry K."/>
            <person name="Bauer D."/>
            <person name="Boehm C.R."/>
            <person name="Briginshaw L."/>
            <person name="Caballero-Perez J."/>
            <person name="Catarino B."/>
            <person name="Chen F."/>
            <person name="Chiyoda S."/>
            <person name="Chovatia M."/>
            <person name="Davies K.M."/>
            <person name="Delmans M."/>
            <person name="Demura T."/>
            <person name="Dierschke T."/>
            <person name="Dolan L."/>
            <person name="Dorantes-Acosta A.E."/>
            <person name="Eklund D.M."/>
            <person name="Florent S.N."/>
            <person name="Flores-Sandoval E."/>
            <person name="Fujiyama A."/>
            <person name="Fukuzawa H."/>
            <person name="Galik B."/>
            <person name="Grimanelli D."/>
            <person name="Grimwood J."/>
            <person name="Grossniklaus U."/>
            <person name="Hamada T."/>
            <person name="Haseloff J."/>
            <person name="Hetherington A.J."/>
            <person name="Higo A."/>
            <person name="Hirakawa Y."/>
            <person name="Hundley H.N."/>
            <person name="Ikeda Y."/>
            <person name="Inoue K."/>
            <person name="Inoue S.I."/>
            <person name="Ishida S."/>
            <person name="Jia Q."/>
            <person name="Kakita M."/>
            <person name="Kanazawa T."/>
            <person name="Kawai Y."/>
            <person name="Kawashima T."/>
            <person name="Kennedy M."/>
            <person name="Kinose K."/>
            <person name="Kinoshita T."/>
            <person name="Kohara Y."/>
            <person name="Koide E."/>
            <person name="Komatsu K."/>
            <person name="Kopischke S."/>
            <person name="Kubo M."/>
            <person name="Kyozuka J."/>
            <person name="Lagercrantz U."/>
            <person name="Lin S.S."/>
            <person name="Lindquist E."/>
            <person name="Lipzen A.M."/>
            <person name="Lu C.W."/>
            <person name="De Luna E."/>
            <person name="Martienssen R.A."/>
            <person name="Minamino N."/>
            <person name="Mizutani M."/>
            <person name="Mizutani M."/>
            <person name="Mochizuki N."/>
            <person name="Monte I."/>
            <person name="Mosher R."/>
            <person name="Nagasaki H."/>
            <person name="Nakagami H."/>
            <person name="Naramoto S."/>
            <person name="Nishitani K."/>
            <person name="Ohtani M."/>
            <person name="Okamoto T."/>
            <person name="Okumura M."/>
            <person name="Phillips J."/>
            <person name="Pollak B."/>
            <person name="Reinders A."/>
            <person name="Rovekamp M."/>
            <person name="Sano R."/>
            <person name="Sawa S."/>
            <person name="Schmid M.W."/>
            <person name="Shirakawa M."/>
            <person name="Solano R."/>
            <person name="Spunde A."/>
            <person name="Suetsugu N."/>
            <person name="Sugano S."/>
            <person name="Sugiyama A."/>
            <person name="Sun R."/>
            <person name="Suzuki Y."/>
            <person name="Takenaka M."/>
            <person name="Takezawa D."/>
            <person name="Tomogane H."/>
            <person name="Tsuzuki M."/>
            <person name="Ueda T."/>
            <person name="Umeda M."/>
            <person name="Ward J.M."/>
            <person name="Watanabe Y."/>
            <person name="Yazaki K."/>
            <person name="Yokoyama R."/>
            <person name="Yoshitake Y."/>
            <person name="Yotsui I."/>
            <person name="Zachgo S."/>
            <person name="Schmutz J."/>
        </authorList>
    </citation>
    <scope>NUCLEOTIDE SEQUENCE [LARGE SCALE GENOMIC DNA]</scope>
    <source>
        <strain evidence="2">Tak-1</strain>
    </source>
</reference>